<dbReference type="EMBL" id="JAFLEQ010000008">
    <property type="protein sequence ID" value="MBN9643914.1"/>
    <property type="molecule type" value="Genomic_DNA"/>
</dbReference>
<dbReference type="RefSeq" id="WP_207118673.1">
    <property type="nucleotide sequence ID" value="NZ_JAFLEQ010000008.1"/>
</dbReference>
<sequence>MDSSGGVPVLRFYNWKMEPGVSLSAVIPEDITNCGIYVLVFADDSVYIGQTVSLKARIATHIRHWDDPISAVLFAPVAKDDLDQTERDVIARYVADGVKLRNIDLVTLPLRSTALDLLVDPQVQAEWLAGQTGPLVIGDRGKIAQQRERTRPKYEHLKQSDSYDDVVEAATAFIRTCIPWPHVTEGRLWTVTSMASTGKCRDWHRLLVVNINNVEVLVLGETLQEDGSWSADGFMNVALSPELENDPDLDAERADTYRSTGEVTRIWLADPRWVVELMEDPEIVHAARTLSIGLLRKGRGMFSRFHDYNVADDIFRRLDEYMPRDQYPAGR</sequence>
<dbReference type="CDD" id="cd00719">
    <property type="entry name" value="GIY-YIG_SF"/>
    <property type="match status" value="1"/>
</dbReference>
<organism evidence="1 2">
    <name type="scientific">Corynebacterium mendelii</name>
    <dbReference type="NCBI Taxonomy" id="2765362"/>
    <lineage>
        <taxon>Bacteria</taxon>
        <taxon>Bacillati</taxon>
        <taxon>Actinomycetota</taxon>
        <taxon>Actinomycetes</taxon>
        <taxon>Mycobacteriales</taxon>
        <taxon>Corynebacteriaceae</taxon>
        <taxon>Corynebacterium</taxon>
    </lineage>
</organism>
<dbReference type="AlphaFoldDB" id="A0A939DZ47"/>
<comment type="caution">
    <text evidence="1">The sequence shown here is derived from an EMBL/GenBank/DDBJ whole genome shotgun (WGS) entry which is preliminary data.</text>
</comment>
<proteinExistence type="predicted"/>
<accession>A0A939DZ47</accession>
<reference evidence="1" key="1">
    <citation type="submission" date="2021-03" db="EMBL/GenBank/DDBJ databases">
        <authorList>
            <person name="Sun Q."/>
        </authorList>
    </citation>
    <scope>NUCLEOTIDE SEQUENCE</scope>
    <source>
        <strain evidence="1">CCM 8862</strain>
    </source>
</reference>
<name>A0A939DZ47_9CORY</name>
<keyword evidence="2" id="KW-1185">Reference proteome</keyword>
<evidence type="ECO:0000313" key="1">
    <source>
        <dbReference type="EMBL" id="MBN9643914.1"/>
    </source>
</evidence>
<dbReference type="Proteomes" id="UP000664332">
    <property type="component" value="Unassembled WGS sequence"/>
</dbReference>
<evidence type="ECO:0000313" key="2">
    <source>
        <dbReference type="Proteomes" id="UP000664332"/>
    </source>
</evidence>
<gene>
    <name evidence="1" type="ORF">JZY06_04680</name>
</gene>
<protein>
    <submittedName>
        <fullName evidence="1">GIY-YIG nuclease family protein</fullName>
    </submittedName>
</protein>